<gene>
    <name evidence="2" type="ORF">N7492_006759</name>
</gene>
<evidence type="ECO:0000313" key="3">
    <source>
        <dbReference type="Proteomes" id="UP001146351"/>
    </source>
</evidence>
<evidence type="ECO:0000313" key="2">
    <source>
        <dbReference type="EMBL" id="KAJ5161367.1"/>
    </source>
</evidence>
<sequence>MDKLSGLASKLGGNKDSGSSNQGGGGGGGQKDYLDKALDSVESKVSGGKIDPSKYREQNEKATDAIRGQFEKSTGKHVPEKFSN</sequence>
<organism evidence="2 3">
    <name type="scientific">Penicillium capsulatum</name>
    <dbReference type="NCBI Taxonomy" id="69766"/>
    <lineage>
        <taxon>Eukaryota</taxon>
        <taxon>Fungi</taxon>
        <taxon>Dikarya</taxon>
        <taxon>Ascomycota</taxon>
        <taxon>Pezizomycotina</taxon>
        <taxon>Eurotiomycetes</taxon>
        <taxon>Eurotiomycetidae</taxon>
        <taxon>Eurotiales</taxon>
        <taxon>Aspergillaceae</taxon>
        <taxon>Penicillium</taxon>
    </lineage>
</organism>
<comment type="caution">
    <text evidence="2">The sequence shown here is derived from an EMBL/GenBank/DDBJ whole genome shotgun (WGS) entry which is preliminary data.</text>
</comment>
<proteinExistence type="predicted"/>
<feature type="compositionally biased region" description="Gly residues" evidence="1">
    <location>
        <begin position="21"/>
        <end position="30"/>
    </location>
</feature>
<accession>A0A9W9I1C5</accession>
<dbReference type="AlphaFoldDB" id="A0A9W9I1C5"/>
<dbReference type="EMBL" id="JAPQKO010000005">
    <property type="protein sequence ID" value="KAJ5161367.1"/>
    <property type="molecule type" value="Genomic_DNA"/>
</dbReference>
<reference evidence="2" key="1">
    <citation type="submission" date="2022-11" db="EMBL/GenBank/DDBJ databases">
        <authorList>
            <person name="Petersen C."/>
        </authorList>
    </citation>
    <scope>NUCLEOTIDE SEQUENCE</scope>
    <source>
        <strain evidence="2">IBT 21917</strain>
    </source>
</reference>
<feature type="region of interest" description="Disordered" evidence="1">
    <location>
        <begin position="1"/>
        <end position="84"/>
    </location>
</feature>
<evidence type="ECO:0000256" key="1">
    <source>
        <dbReference type="SAM" id="MobiDB-lite"/>
    </source>
</evidence>
<protein>
    <submittedName>
        <fullName evidence="2">Uncharacterized protein</fullName>
    </submittedName>
</protein>
<name>A0A9W9I1C5_9EURO</name>
<reference evidence="2" key="2">
    <citation type="journal article" date="2023" name="IMA Fungus">
        <title>Comparative genomic study of the Penicillium genus elucidates a diverse pangenome and 15 lateral gene transfer events.</title>
        <authorList>
            <person name="Petersen C."/>
            <person name="Sorensen T."/>
            <person name="Nielsen M.R."/>
            <person name="Sondergaard T.E."/>
            <person name="Sorensen J.L."/>
            <person name="Fitzpatrick D.A."/>
            <person name="Frisvad J.C."/>
            <person name="Nielsen K.L."/>
        </authorList>
    </citation>
    <scope>NUCLEOTIDE SEQUENCE</scope>
    <source>
        <strain evidence="2">IBT 21917</strain>
    </source>
</reference>
<feature type="compositionally biased region" description="Basic and acidic residues" evidence="1">
    <location>
        <begin position="51"/>
        <end position="84"/>
    </location>
</feature>
<dbReference type="OrthoDB" id="3050608at2759"/>
<dbReference type="Proteomes" id="UP001146351">
    <property type="component" value="Unassembled WGS sequence"/>
</dbReference>
<keyword evidence="3" id="KW-1185">Reference proteome</keyword>
<feature type="compositionally biased region" description="Basic and acidic residues" evidence="1">
    <location>
        <begin position="32"/>
        <end position="42"/>
    </location>
</feature>